<dbReference type="AlphaFoldDB" id="A0A922N7Q6"/>
<organism evidence="1 2">
    <name type="scientific">Pyrenophora tritici-repentis</name>
    <dbReference type="NCBI Taxonomy" id="45151"/>
    <lineage>
        <taxon>Eukaryota</taxon>
        <taxon>Fungi</taxon>
        <taxon>Dikarya</taxon>
        <taxon>Ascomycota</taxon>
        <taxon>Pezizomycotina</taxon>
        <taxon>Dothideomycetes</taxon>
        <taxon>Pleosporomycetidae</taxon>
        <taxon>Pleosporales</taxon>
        <taxon>Pleosporineae</taxon>
        <taxon>Pleosporaceae</taxon>
        <taxon>Pyrenophora</taxon>
    </lineage>
</organism>
<evidence type="ECO:0000313" key="1">
    <source>
        <dbReference type="EMBL" id="KAI1509221.1"/>
    </source>
</evidence>
<accession>A0A922N7Q6</accession>
<dbReference type="Proteomes" id="UP000249757">
    <property type="component" value="Unassembled WGS sequence"/>
</dbReference>
<gene>
    <name evidence="1" type="ORF">Ptr86124_011761</name>
</gene>
<evidence type="ECO:0000313" key="2">
    <source>
        <dbReference type="Proteomes" id="UP000249757"/>
    </source>
</evidence>
<dbReference type="EMBL" id="NRDI02000021">
    <property type="protein sequence ID" value="KAI1509221.1"/>
    <property type="molecule type" value="Genomic_DNA"/>
</dbReference>
<protein>
    <submittedName>
        <fullName evidence="1">HET domain-containing protein</fullName>
    </submittedName>
</protein>
<comment type="caution">
    <text evidence="1">The sequence shown here is derived from an EMBL/GenBank/DDBJ whole genome shotgun (WGS) entry which is preliminary data.</text>
</comment>
<proteinExistence type="predicted"/>
<dbReference type="PANTHER" id="PTHR33112:SF16">
    <property type="entry name" value="HETEROKARYON INCOMPATIBILITY DOMAIN-CONTAINING PROTEIN"/>
    <property type="match status" value="1"/>
</dbReference>
<name>A0A922N7Q6_9PLEO</name>
<dbReference type="PANTHER" id="PTHR33112">
    <property type="entry name" value="DOMAIN PROTEIN, PUTATIVE-RELATED"/>
    <property type="match status" value="1"/>
</dbReference>
<keyword evidence="2" id="KW-1185">Reference proteome</keyword>
<reference evidence="2" key="1">
    <citation type="journal article" date="2022" name="Microb. Genom.">
        <title>A global pangenome for the wheat fungal pathogen Pyrenophora tritici-repentis and prediction of effector protein structural homology.</title>
        <authorList>
            <person name="Moolhuijzen P.M."/>
            <person name="See P.T."/>
            <person name="Shi G."/>
            <person name="Powell H.R."/>
            <person name="Cockram J."/>
            <person name="Jorgensen L.N."/>
            <person name="Benslimane H."/>
            <person name="Strelkov S.E."/>
            <person name="Turner J."/>
            <person name="Liu Z."/>
            <person name="Moffat C.S."/>
        </authorList>
    </citation>
    <scope>NUCLEOTIDE SEQUENCE [LARGE SCALE GENOMIC DNA]</scope>
</reference>
<sequence>MAVRSLTDKSDKFPAISGLASALQMPEMGEYLAGVWSCNPFLSMAWFPSWAQDPPKIYQSPSWSCAWTTHQIVWYDDTWRRSGDMSSEAMSNWQLWEDRYGPRLLGHNMALKNTNHPKGGVREGSSLTMVGHCRPIYVADVPDSDYDYNFNEVAWAIGGSNKPGSRICMDQRANDCDAVCSFAADFPGVDKDYERDNVKKYLCVQIVRERKERGQRPKIIGLVLKKAENSTEEAFRRVGLTDFDEPVDGEWVRRTLKLL</sequence>